<accession>A0A1D8N727</accession>
<dbReference type="RefSeq" id="XP_068138158.1">
    <property type="nucleotide sequence ID" value="XM_068282057.1"/>
</dbReference>
<proteinExistence type="predicted"/>
<protein>
    <submittedName>
        <fullName evidence="1">Uncharacterized protein</fullName>
    </submittedName>
</protein>
<dbReference type="EMBL" id="CP017554">
    <property type="protein sequence ID" value="AOW01453.1"/>
    <property type="molecule type" value="Genomic_DNA"/>
</dbReference>
<dbReference type="AlphaFoldDB" id="A0A1D8N727"/>
<dbReference type="Proteomes" id="UP000182444">
    <property type="component" value="Chromosome 1B"/>
</dbReference>
<dbReference type="GeneID" id="94582711"/>
<dbReference type="VEuPathDB" id="FungiDB:YALI1_B12384g"/>
<evidence type="ECO:0000313" key="2">
    <source>
        <dbReference type="Proteomes" id="UP000182444"/>
    </source>
</evidence>
<evidence type="ECO:0000313" key="1">
    <source>
        <dbReference type="EMBL" id="AOW01453.1"/>
    </source>
</evidence>
<reference evidence="1 2" key="1">
    <citation type="journal article" date="2016" name="PLoS ONE">
        <title>Sequence Assembly of Yarrowia lipolytica Strain W29/CLIB89 Shows Transposable Element Diversity.</title>
        <authorList>
            <person name="Magnan C."/>
            <person name="Yu J."/>
            <person name="Chang I."/>
            <person name="Jahn E."/>
            <person name="Kanomata Y."/>
            <person name="Wu J."/>
            <person name="Zeller M."/>
            <person name="Oakes M."/>
            <person name="Baldi P."/>
            <person name="Sandmeyer S."/>
        </authorList>
    </citation>
    <scope>NUCLEOTIDE SEQUENCE [LARGE SCALE GENOMIC DNA]</scope>
    <source>
        <strain evidence="2">CLIB89(W29)</strain>
    </source>
</reference>
<sequence length="84" mass="9691">MAKTLSSLSFFPFLSLPHLHRLPDMAIGGRFHYNSAGTSYTTMYSRKPLPRRRRRSWVGNTWLTGRCRFSGCLWASVLVGFPPW</sequence>
<organism evidence="1 2">
    <name type="scientific">Yarrowia lipolytica</name>
    <name type="common">Candida lipolytica</name>
    <dbReference type="NCBI Taxonomy" id="4952"/>
    <lineage>
        <taxon>Eukaryota</taxon>
        <taxon>Fungi</taxon>
        <taxon>Dikarya</taxon>
        <taxon>Ascomycota</taxon>
        <taxon>Saccharomycotina</taxon>
        <taxon>Dipodascomycetes</taxon>
        <taxon>Dipodascales</taxon>
        <taxon>Dipodascales incertae sedis</taxon>
        <taxon>Yarrowia</taxon>
    </lineage>
</organism>
<name>A0A1D8N727_YARLL</name>
<gene>
    <name evidence="1" type="ORF">YALI1_B12384g</name>
</gene>